<gene>
    <name evidence="7" type="ORF">M0811_02812</name>
</gene>
<dbReference type="PANTHER" id="PTHR36220">
    <property type="entry name" value="UNNAMED PRODUCT"/>
    <property type="match status" value="1"/>
</dbReference>
<evidence type="ECO:0000256" key="3">
    <source>
        <dbReference type="ARBA" id="ARBA00023180"/>
    </source>
</evidence>
<keyword evidence="1 6" id="KW-0732">Signal</keyword>
<dbReference type="EMBL" id="JAPDFW010000125">
    <property type="protein sequence ID" value="KAJ5067624.1"/>
    <property type="molecule type" value="Genomic_DNA"/>
</dbReference>
<feature type="signal peptide" evidence="6">
    <location>
        <begin position="1"/>
        <end position="19"/>
    </location>
</feature>
<dbReference type="SUPFAM" id="SSF69318">
    <property type="entry name" value="Integrin alpha N-terminal domain"/>
    <property type="match status" value="1"/>
</dbReference>
<organism evidence="7 8">
    <name type="scientific">Anaeramoeba ignava</name>
    <name type="common">Anaerobic marine amoeba</name>
    <dbReference type="NCBI Taxonomy" id="1746090"/>
    <lineage>
        <taxon>Eukaryota</taxon>
        <taxon>Metamonada</taxon>
        <taxon>Anaeramoebidae</taxon>
        <taxon>Anaeramoeba</taxon>
    </lineage>
</organism>
<dbReference type="PROSITE" id="PS51470">
    <property type="entry name" value="FG_GAP"/>
    <property type="match status" value="1"/>
</dbReference>
<proteinExistence type="predicted"/>
<evidence type="ECO:0000256" key="4">
    <source>
        <dbReference type="PROSITE-ProRule" id="PRU00803"/>
    </source>
</evidence>
<reference evidence="7" key="1">
    <citation type="submission" date="2022-10" db="EMBL/GenBank/DDBJ databases">
        <title>Novel sulphate-reducing endosymbionts in the free-living metamonad Anaeramoeba.</title>
        <authorList>
            <person name="Jerlstrom-Hultqvist J."/>
            <person name="Cepicka I."/>
            <person name="Gallot-Lavallee L."/>
            <person name="Salas-Leiva D."/>
            <person name="Curtis B.A."/>
            <person name="Zahonova K."/>
            <person name="Pipaliya S."/>
            <person name="Dacks J."/>
            <person name="Roger A.J."/>
        </authorList>
    </citation>
    <scope>NUCLEOTIDE SEQUENCE</scope>
    <source>
        <strain evidence="7">BMAN</strain>
    </source>
</reference>
<keyword evidence="8" id="KW-1185">Reference proteome</keyword>
<evidence type="ECO:0000256" key="1">
    <source>
        <dbReference type="ARBA" id="ARBA00022729"/>
    </source>
</evidence>
<dbReference type="Proteomes" id="UP001149090">
    <property type="component" value="Unassembled WGS sequence"/>
</dbReference>
<keyword evidence="5" id="KW-0472">Membrane</keyword>
<evidence type="ECO:0000256" key="6">
    <source>
        <dbReference type="SAM" id="SignalP"/>
    </source>
</evidence>
<accession>A0A9Q0L8A5</accession>
<dbReference type="SMART" id="SM00191">
    <property type="entry name" value="Int_alpha"/>
    <property type="match status" value="6"/>
</dbReference>
<dbReference type="PANTHER" id="PTHR36220:SF1">
    <property type="entry name" value="GAMMA TUBULIN COMPLEX COMPONENT C-TERMINAL DOMAIN-CONTAINING PROTEIN"/>
    <property type="match status" value="1"/>
</dbReference>
<evidence type="ECO:0000313" key="7">
    <source>
        <dbReference type="EMBL" id="KAJ5067624.1"/>
    </source>
</evidence>
<evidence type="ECO:0000256" key="2">
    <source>
        <dbReference type="ARBA" id="ARBA00022737"/>
    </source>
</evidence>
<dbReference type="OrthoDB" id="188207at2759"/>
<name>A0A9Q0L8A5_ANAIG</name>
<feature type="transmembrane region" description="Helical" evidence="5">
    <location>
        <begin position="405"/>
        <end position="423"/>
    </location>
</feature>
<keyword evidence="2" id="KW-0677">Repeat</keyword>
<dbReference type="AlphaFoldDB" id="A0A9Q0L8A5"/>
<keyword evidence="5" id="KW-0812">Transmembrane</keyword>
<protein>
    <submittedName>
        <fullName evidence="7">Uncharacterized protein</fullName>
    </submittedName>
</protein>
<sequence>MQKVIKLIFLLLALNLAYGAQQTGIFKPKTTTIGAMFGFSTAISDKYSIIGAPFTNRTGNSEGSAYIFEYQNNQWIQKTEFSPQNSNIENFFGFSVAIENPYVVIGSPSNNENGPSSGCIYVYNNTNDTWSFQSQVFPNDGQIGGHFGYSVDISGTQMIVGSYGTNESGLDSGSAYIFQLNGIVWIQQAKLVPADLNSGDYFGFSVGISNEYAIVGAPHQSLSGIDSGAAYLFHKNGASWVQNSKLIASDGSGYDRFAWSVAIDNSYAVVGAFYHQDHGAAYVFQNQNGIWTQSQMLTASDAFDLDYFGRSVKINGDFIVVGADGRTDNSVVDSGAAYVFQNSNGNWIQSAKVVASDAKDNWYFGYALDLSDNQVIVGAYGADNDGYLTGEMFSYTDFGLHHSTASSFMFSSLLLLFSIFFFFF</sequence>
<dbReference type="Gene3D" id="2.130.10.130">
    <property type="entry name" value="Integrin alpha, N-terminal"/>
    <property type="match status" value="2"/>
</dbReference>
<feature type="repeat" description="FG-GAP" evidence="4">
    <location>
        <begin position="133"/>
        <end position="187"/>
    </location>
</feature>
<dbReference type="OMA" id="APYDGDM"/>
<keyword evidence="3" id="KW-0325">Glycoprotein</keyword>
<dbReference type="InterPro" id="IPR028994">
    <property type="entry name" value="Integrin_alpha_N"/>
</dbReference>
<dbReference type="InterPro" id="IPR013517">
    <property type="entry name" value="FG-GAP"/>
</dbReference>
<keyword evidence="5" id="KW-1133">Transmembrane helix</keyword>
<dbReference type="InterPro" id="IPR013519">
    <property type="entry name" value="Int_alpha_beta-p"/>
</dbReference>
<comment type="caution">
    <text evidence="7">The sequence shown here is derived from an EMBL/GenBank/DDBJ whole genome shotgun (WGS) entry which is preliminary data.</text>
</comment>
<evidence type="ECO:0000256" key="5">
    <source>
        <dbReference type="SAM" id="Phobius"/>
    </source>
</evidence>
<feature type="chain" id="PRO_5040313926" evidence="6">
    <location>
        <begin position="20"/>
        <end position="424"/>
    </location>
</feature>
<dbReference type="Pfam" id="PF14312">
    <property type="entry name" value="FG-GAP_2"/>
    <property type="match status" value="7"/>
</dbReference>
<evidence type="ECO:0000313" key="8">
    <source>
        <dbReference type="Proteomes" id="UP001149090"/>
    </source>
</evidence>